<name>A0A0L6JV90_9FIRM</name>
<accession>A0A0L6JV90</accession>
<sequence>MANNYDIKSLLEIIFNVTKKNAKILAHQYLLKDVSIISKWRSNVALPRNYDISKIVEFVDDESTASQKRIIRDDIEKLLMNSNINNNLKDIVISMNDFNDFLREAISVSISNAEQSQYGIEVCSDNNETDNNSVKQISDKSENRYTGVVELDLFLPEDGNLDNLSGAGIEFKGKVNITPKKKVVKVANYLRSRSVFGVVLVWIFTGTLIALFTGLQNTNFFVFGSKDAIVQTTPTPFPSIKKPQASLQAIVPASAVISPTAVPVHKPTPSKKPTDKELAVSKTVNNNKTNVKTNNNTKSKTKNETTIKYSNNNISLNGQDQALVFGENNAVSIEKD</sequence>
<keyword evidence="1" id="KW-1133">Transmembrane helix</keyword>
<dbReference type="Proteomes" id="UP000036923">
    <property type="component" value="Unassembled WGS sequence"/>
</dbReference>
<dbReference type="eggNOG" id="ENOG5033R88">
    <property type="taxonomic scope" value="Bacteria"/>
</dbReference>
<organism evidence="2 3">
    <name type="scientific">Pseudobacteroides cellulosolvens ATCC 35603 = DSM 2933</name>
    <dbReference type="NCBI Taxonomy" id="398512"/>
    <lineage>
        <taxon>Bacteria</taxon>
        <taxon>Bacillati</taxon>
        <taxon>Bacillota</taxon>
        <taxon>Clostridia</taxon>
        <taxon>Eubacteriales</taxon>
        <taxon>Oscillospiraceae</taxon>
        <taxon>Pseudobacteroides</taxon>
    </lineage>
</organism>
<dbReference type="STRING" id="398512.Bccel_5005"/>
<reference evidence="3" key="1">
    <citation type="submission" date="2015-07" db="EMBL/GenBank/DDBJ databases">
        <title>Near-Complete Genome Sequence of the Cellulolytic Bacterium Bacteroides (Pseudobacteroides) cellulosolvens ATCC 35603.</title>
        <authorList>
            <person name="Dassa B."/>
            <person name="Utturkar S.M."/>
            <person name="Klingeman D.M."/>
            <person name="Hurt R.A."/>
            <person name="Keller M."/>
            <person name="Xu J."/>
            <person name="Reddy Y.H.K."/>
            <person name="Borovok I."/>
            <person name="Grinberg I.R."/>
            <person name="Lamed R."/>
            <person name="Zhivin O."/>
            <person name="Bayer E.A."/>
            <person name="Brown S.D."/>
        </authorList>
    </citation>
    <scope>NUCLEOTIDE SEQUENCE [LARGE SCALE GENOMIC DNA]</scope>
    <source>
        <strain evidence="3">DSM 2933</strain>
    </source>
</reference>
<dbReference type="RefSeq" id="WP_036943223.1">
    <property type="nucleotide sequence ID" value="NZ_JQKC01000021.1"/>
</dbReference>
<dbReference type="EMBL" id="LGTC01000001">
    <property type="protein sequence ID" value="KNY29728.1"/>
    <property type="molecule type" value="Genomic_DNA"/>
</dbReference>
<gene>
    <name evidence="2" type="ORF">Bccel_5005</name>
</gene>
<feature type="transmembrane region" description="Helical" evidence="1">
    <location>
        <begin position="195"/>
        <end position="215"/>
    </location>
</feature>
<dbReference type="OrthoDB" id="1738192at2"/>
<protein>
    <submittedName>
        <fullName evidence="2">Uncharacterized protein</fullName>
    </submittedName>
</protein>
<comment type="caution">
    <text evidence="2">The sequence shown here is derived from an EMBL/GenBank/DDBJ whole genome shotgun (WGS) entry which is preliminary data.</text>
</comment>
<keyword evidence="1" id="KW-0472">Membrane</keyword>
<keyword evidence="1" id="KW-0812">Transmembrane</keyword>
<evidence type="ECO:0000256" key="1">
    <source>
        <dbReference type="SAM" id="Phobius"/>
    </source>
</evidence>
<evidence type="ECO:0000313" key="2">
    <source>
        <dbReference type="EMBL" id="KNY29728.1"/>
    </source>
</evidence>
<dbReference type="AlphaFoldDB" id="A0A0L6JV90"/>
<keyword evidence="3" id="KW-1185">Reference proteome</keyword>
<proteinExistence type="predicted"/>
<evidence type="ECO:0000313" key="3">
    <source>
        <dbReference type="Proteomes" id="UP000036923"/>
    </source>
</evidence>